<reference evidence="2 3" key="1">
    <citation type="submission" date="2015-04" db="EMBL/GenBank/DDBJ databases">
        <authorList>
            <person name="Heijne W.H."/>
            <person name="Fedorova N.D."/>
            <person name="Nierman W.C."/>
            <person name="Vollebregt A.W."/>
            <person name="Zhao Z."/>
            <person name="Wu L."/>
            <person name="Kumar M."/>
            <person name="Stam H."/>
            <person name="van den Berg M.A."/>
            <person name="Pel H.J."/>
        </authorList>
    </citation>
    <scope>NUCLEOTIDE SEQUENCE [LARGE SCALE GENOMIC DNA]</scope>
    <source>
        <strain evidence="2 3">CBS 393.64</strain>
    </source>
</reference>
<organism evidence="2 3">
    <name type="scientific">Rasamsonia emersonii (strain ATCC 16479 / CBS 393.64 / IMI 116815)</name>
    <dbReference type="NCBI Taxonomy" id="1408163"/>
    <lineage>
        <taxon>Eukaryota</taxon>
        <taxon>Fungi</taxon>
        <taxon>Dikarya</taxon>
        <taxon>Ascomycota</taxon>
        <taxon>Pezizomycotina</taxon>
        <taxon>Eurotiomycetes</taxon>
        <taxon>Eurotiomycetidae</taxon>
        <taxon>Eurotiales</taxon>
        <taxon>Trichocomaceae</taxon>
        <taxon>Rasamsonia</taxon>
    </lineage>
</organism>
<sequence>LYYPFILYFIYLYYSITIINYFIYISTLVSYFITLLKVRFKKTLACDGADTRDHVSGVVGGEGMDRQNTRPMTPSWGLISWLLLFPPNLVF</sequence>
<dbReference type="AlphaFoldDB" id="A0A0F4YSC8"/>
<evidence type="ECO:0000313" key="3">
    <source>
        <dbReference type="Proteomes" id="UP000053958"/>
    </source>
</evidence>
<gene>
    <name evidence="2" type="ORF">T310_4793</name>
</gene>
<dbReference type="GeneID" id="25317140"/>
<feature type="transmembrane region" description="Helical" evidence="1">
    <location>
        <begin position="6"/>
        <end position="33"/>
    </location>
</feature>
<keyword evidence="1" id="KW-0472">Membrane</keyword>
<evidence type="ECO:0000256" key="1">
    <source>
        <dbReference type="SAM" id="Phobius"/>
    </source>
</evidence>
<accession>A0A0F4YSC8</accession>
<dbReference type="Proteomes" id="UP000053958">
    <property type="component" value="Unassembled WGS sequence"/>
</dbReference>
<keyword evidence="1" id="KW-1133">Transmembrane helix</keyword>
<name>A0A0F4YSC8_RASE3</name>
<keyword evidence="1" id="KW-0812">Transmembrane</keyword>
<dbReference type="EMBL" id="LASV01000197">
    <property type="protein sequence ID" value="KKA21177.1"/>
    <property type="molecule type" value="Genomic_DNA"/>
</dbReference>
<proteinExistence type="predicted"/>
<keyword evidence="3" id="KW-1185">Reference proteome</keyword>
<evidence type="ECO:0000313" key="2">
    <source>
        <dbReference type="EMBL" id="KKA21177.1"/>
    </source>
</evidence>
<feature type="non-terminal residue" evidence="2">
    <location>
        <position position="1"/>
    </location>
</feature>
<comment type="caution">
    <text evidence="2">The sequence shown here is derived from an EMBL/GenBank/DDBJ whole genome shotgun (WGS) entry which is preliminary data.</text>
</comment>
<dbReference type="RefSeq" id="XP_013327789.1">
    <property type="nucleotide sequence ID" value="XM_013472335.1"/>
</dbReference>
<protein>
    <submittedName>
        <fullName evidence="2">Uncharacterized protein</fullName>
    </submittedName>
</protein>